<dbReference type="EMBL" id="SRLO01000103">
    <property type="protein sequence ID" value="TNN75526.1"/>
    <property type="molecule type" value="Genomic_DNA"/>
</dbReference>
<evidence type="ECO:0000256" key="1">
    <source>
        <dbReference type="SAM" id="MobiDB-lite"/>
    </source>
</evidence>
<protein>
    <submittedName>
        <fullName evidence="3">Uncharacterized protein</fullName>
    </submittedName>
</protein>
<organism evidence="3 4">
    <name type="scientific">Liparis tanakae</name>
    <name type="common">Tanaka's snailfish</name>
    <dbReference type="NCBI Taxonomy" id="230148"/>
    <lineage>
        <taxon>Eukaryota</taxon>
        <taxon>Metazoa</taxon>
        <taxon>Chordata</taxon>
        <taxon>Craniata</taxon>
        <taxon>Vertebrata</taxon>
        <taxon>Euteleostomi</taxon>
        <taxon>Actinopterygii</taxon>
        <taxon>Neopterygii</taxon>
        <taxon>Teleostei</taxon>
        <taxon>Neoteleostei</taxon>
        <taxon>Acanthomorphata</taxon>
        <taxon>Eupercaria</taxon>
        <taxon>Perciformes</taxon>
        <taxon>Cottioidei</taxon>
        <taxon>Cottales</taxon>
        <taxon>Liparidae</taxon>
        <taxon>Liparis</taxon>
    </lineage>
</organism>
<keyword evidence="4" id="KW-1185">Reference proteome</keyword>
<sequence length="484" mass="50271">MFFSCVFLIPDSAPAVAAPPPPMATASFSSRFCAPFLARCSSCLATVASVRLVDGTMRTGFRWRGLFRRPGGRPGLAGGGGEAGAPGAAWYSAGACGSAPLARKALCFPSAHSTAADSRAAAAAAASALRRSAEGGRPRRRLGAPGRVLSRDLSGASFVARSLFRPPTLDSPRPPLGSFASAQPGGGGLPAPCLSSSVSTPGSEPVRPPSPPAAAWWLLHAFLLLEDGGRPLLFSPVPGGLPGSRLAFSAGRSGPSAFACVVGGEGRGEGQVSQSLVARSLPAHRLLSMQRRVREALRLATSSRVERARGGNPEKSPLQEEGPPCGVRRDPGSATGSNTFCPTLEGSTHGGGAVCDPSARSKRWTFVFSSAPKTLAATVSHLLDGTQTKTNTFRGQDDSSPCTSHIRIREQLNGQDKQTDWHVFVTGLCLSEVDLGLSAWMEEGGVAKCPAGALFRVAQRAQQAAVSLNNRALVWPDRHYTASQ</sequence>
<reference evidence="3 4" key="1">
    <citation type="submission" date="2019-03" db="EMBL/GenBank/DDBJ databases">
        <title>First draft genome of Liparis tanakae, snailfish: a comprehensive survey of snailfish specific genes.</title>
        <authorList>
            <person name="Kim W."/>
            <person name="Song I."/>
            <person name="Jeong J.-H."/>
            <person name="Kim D."/>
            <person name="Kim S."/>
            <person name="Ryu S."/>
            <person name="Song J.Y."/>
            <person name="Lee S.K."/>
        </authorList>
    </citation>
    <scope>NUCLEOTIDE SEQUENCE [LARGE SCALE GENOMIC DNA]</scope>
    <source>
        <tissue evidence="3">Muscle</tissue>
    </source>
</reference>
<name>A0A4Z2IC03_9TELE</name>
<comment type="caution">
    <text evidence="3">The sequence shown here is derived from an EMBL/GenBank/DDBJ whole genome shotgun (WGS) entry which is preliminary data.</text>
</comment>
<accession>A0A4Z2IC03</accession>
<feature type="region of interest" description="Disordered" evidence="1">
    <location>
        <begin position="303"/>
        <end position="336"/>
    </location>
</feature>
<feature type="region of interest" description="Disordered" evidence="1">
    <location>
        <begin position="164"/>
        <end position="183"/>
    </location>
</feature>
<keyword evidence="2" id="KW-0732">Signal</keyword>
<evidence type="ECO:0000313" key="3">
    <source>
        <dbReference type="EMBL" id="TNN75526.1"/>
    </source>
</evidence>
<gene>
    <name evidence="3" type="ORF">EYF80_014338</name>
</gene>
<proteinExistence type="predicted"/>
<feature type="chain" id="PRO_5021238506" evidence="2">
    <location>
        <begin position="18"/>
        <end position="484"/>
    </location>
</feature>
<dbReference type="AlphaFoldDB" id="A0A4Z2IC03"/>
<feature type="signal peptide" evidence="2">
    <location>
        <begin position="1"/>
        <end position="17"/>
    </location>
</feature>
<dbReference type="Proteomes" id="UP000314294">
    <property type="component" value="Unassembled WGS sequence"/>
</dbReference>
<evidence type="ECO:0000313" key="4">
    <source>
        <dbReference type="Proteomes" id="UP000314294"/>
    </source>
</evidence>
<evidence type="ECO:0000256" key="2">
    <source>
        <dbReference type="SAM" id="SignalP"/>
    </source>
</evidence>